<accession>A0A8S1HGW8</accession>
<evidence type="ECO:0000313" key="2">
    <source>
        <dbReference type="Proteomes" id="UP000835052"/>
    </source>
</evidence>
<keyword evidence="2" id="KW-1185">Reference proteome</keyword>
<organism evidence="1 2">
    <name type="scientific">Caenorhabditis auriculariae</name>
    <dbReference type="NCBI Taxonomy" id="2777116"/>
    <lineage>
        <taxon>Eukaryota</taxon>
        <taxon>Metazoa</taxon>
        <taxon>Ecdysozoa</taxon>
        <taxon>Nematoda</taxon>
        <taxon>Chromadorea</taxon>
        <taxon>Rhabditida</taxon>
        <taxon>Rhabditina</taxon>
        <taxon>Rhabditomorpha</taxon>
        <taxon>Rhabditoidea</taxon>
        <taxon>Rhabditidae</taxon>
        <taxon>Peloderinae</taxon>
        <taxon>Caenorhabditis</taxon>
    </lineage>
</organism>
<evidence type="ECO:0000313" key="1">
    <source>
        <dbReference type="EMBL" id="CAD6193591.1"/>
    </source>
</evidence>
<dbReference type="Proteomes" id="UP000835052">
    <property type="component" value="Unassembled WGS sequence"/>
</dbReference>
<comment type="caution">
    <text evidence="1">The sequence shown here is derived from an EMBL/GenBank/DDBJ whole genome shotgun (WGS) entry which is preliminary data.</text>
</comment>
<dbReference type="AlphaFoldDB" id="A0A8S1HGW8"/>
<reference evidence="1" key="1">
    <citation type="submission" date="2020-10" db="EMBL/GenBank/DDBJ databases">
        <authorList>
            <person name="Kikuchi T."/>
        </authorList>
    </citation>
    <scope>NUCLEOTIDE SEQUENCE</scope>
    <source>
        <strain evidence="1">NKZ352</strain>
    </source>
</reference>
<protein>
    <submittedName>
        <fullName evidence="1">Uncharacterized protein</fullName>
    </submittedName>
</protein>
<dbReference type="EMBL" id="CAJGYM010000036">
    <property type="protein sequence ID" value="CAD6193591.1"/>
    <property type="molecule type" value="Genomic_DNA"/>
</dbReference>
<name>A0A8S1HGW8_9PELO</name>
<sequence length="70" mass="8155">MEVQRQLQIVQKNVRKLRSKIGNDKAYWKKNIQSITTTGKIDSISRNPPPIKLATTVSKKISWRTEFDQL</sequence>
<gene>
    <name evidence="1" type="ORF">CAUJ_LOCUS9510</name>
</gene>
<proteinExistence type="predicted"/>